<organism evidence="3">
    <name type="scientific">marine metagenome</name>
    <dbReference type="NCBI Taxonomy" id="408172"/>
    <lineage>
        <taxon>unclassified sequences</taxon>
        <taxon>metagenomes</taxon>
        <taxon>ecological metagenomes</taxon>
    </lineage>
</organism>
<proteinExistence type="predicted"/>
<name>A0A382Y0C4_9ZZZZ</name>
<accession>A0A382Y0C4</accession>
<sequence>MSSNVPSASGHNGQVSFDGDFLVISRKGLMAKVYQGAKGDKRIPLTSITSVQLREPKFGTDGYIQFGLLGSIDSGGGMMAARHDENSVSFYKKDLANFQAVRSYVEQQIVERSKPQVVVVGNGGTDVATQLKKLADLMEQGLLTKEEFDSQKAKLLSS</sequence>
<dbReference type="InterPro" id="IPR027860">
    <property type="entry name" value="DUF4429"/>
</dbReference>
<protein>
    <recommendedName>
        <fullName evidence="4">SHOCT domain-containing protein</fullName>
    </recommendedName>
</protein>
<feature type="domain" description="SHOCT" evidence="1">
    <location>
        <begin position="129"/>
        <end position="156"/>
    </location>
</feature>
<dbReference type="Pfam" id="PF09851">
    <property type="entry name" value="SHOCT"/>
    <property type="match status" value="1"/>
</dbReference>
<evidence type="ECO:0000259" key="1">
    <source>
        <dbReference type="Pfam" id="PF09851"/>
    </source>
</evidence>
<evidence type="ECO:0000313" key="3">
    <source>
        <dbReference type="EMBL" id="SVD76489.1"/>
    </source>
</evidence>
<dbReference type="EMBL" id="UINC01171760">
    <property type="protein sequence ID" value="SVD76489.1"/>
    <property type="molecule type" value="Genomic_DNA"/>
</dbReference>
<dbReference type="Pfam" id="PF14472">
    <property type="entry name" value="DUF4429"/>
    <property type="match status" value="1"/>
</dbReference>
<dbReference type="AlphaFoldDB" id="A0A382Y0C4"/>
<evidence type="ECO:0008006" key="4">
    <source>
        <dbReference type="Google" id="ProtNLM"/>
    </source>
</evidence>
<gene>
    <name evidence="3" type="ORF">METZ01_LOCUS429343</name>
</gene>
<evidence type="ECO:0000259" key="2">
    <source>
        <dbReference type="Pfam" id="PF14472"/>
    </source>
</evidence>
<dbReference type="InterPro" id="IPR018649">
    <property type="entry name" value="SHOCT"/>
</dbReference>
<reference evidence="3" key="1">
    <citation type="submission" date="2018-05" db="EMBL/GenBank/DDBJ databases">
        <authorList>
            <person name="Lanie J.A."/>
            <person name="Ng W.-L."/>
            <person name="Kazmierczak K.M."/>
            <person name="Andrzejewski T.M."/>
            <person name="Davidsen T.M."/>
            <person name="Wayne K.J."/>
            <person name="Tettelin H."/>
            <person name="Glass J.I."/>
            <person name="Rusch D."/>
            <person name="Podicherti R."/>
            <person name="Tsui H.-C.T."/>
            <person name="Winkler M.E."/>
        </authorList>
    </citation>
    <scope>NUCLEOTIDE SEQUENCE</scope>
</reference>
<feature type="domain" description="DUF4429" evidence="2">
    <location>
        <begin position="15"/>
        <end position="99"/>
    </location>
</feature>